<name>A0AAV4RPL9_CAEEX</name>
<accession>A0AAV4RPL9</accession>
<dbReference type="Gene3D" id="3.40.1310.20">
    <property type="match status" value="1"/>
</dbReference>
<keyword evidence="2" id="KW-1185">Reference proteome</keyword>
<reference evidence="1 2" key="1">
    <citation type="submission" date="2021-06" db="EMBL/GenBank/DDBJ databases">
        <title>Caerostris extrusa draft genome.</title>
        <authorList>
            <person name="Kono N."/>
            <person name="Arakawa K."/>
        </authorList>
    </citation>
    <scope>NUCLEOTIDE SEQUENCE [LARGE SCALE GENOMIC DNA]</scope>
</reference>
<dbReference type="EMBL" id="BPLR01008329">
    <property type="protein sequence ID" value="GIY23908.1"/>
    <property type="molecule type" value="Genomic_DNA"/>
</dbReference>
<organism evidence="1 2">
    <name type="scientific">Caerostris extrusa</name>
    <name type="common">Bark spider</name>
    <name type="synonym">Caerostris bankana</name>
    <dbReference type="NCBI Taxonomy" id="172846"/>
    <lineage>
        <taxon>Eukaryota</taxon>
        <taxon>Metazoa</taxon>
        <taxon>Ecdysozoa</taxon>
        <taxon>Arthropoda</taxon>
        <taxon>Chelicerata</taxon>
        <taxon>Arachnida</taxon>
        <taxon>Araneae</taxon>
        <taxon>Araneomorphae</taxon>
        <taxon>Entelegynae</taxon>
        <taxon>Araneoidea</taxon>
        <taxon>Araneidae</taxon>
        <taxon>Caerostris</taxon>
    </lineage>
</organism>
<dbReference type="Proteomes" id="UP001054945">
    <property type="component" value="Unassembled WGS sequence"/>
</dbReference>
<sequence length="86" mass="10068">MRLAELKNLNSKAHWEGMNGSLEQNADYCNKKNLGEIRERIAKTGYDFRFVSQTLANVPLYVYMEESLCKLESYSRKLREISTQMI</sequence>
<gene>
    <name evidence="1" type="ORF">CEXT_295071</name>
</gene>
<protein>
    <submittedName>
        <fullName evidence="1">Uncharacterized protein</fullName>
    </submittedName>
</protein>
<evidence type="ECO:0000313" key="1">
    <source>
        <dbReference type="EMBL" id="GIY23908.1"/>
    </source>
</evidence>
<comment type="caution">
    <text evidence="1">The sequence shown here is derived from an EMBL/GenBank/DDBJ whole genome shotgun (WGS) entry which is preliminary data.</text>
</comment>
<evidence type="ECO:0000313" key="2">
    <source>
        <dbReference type="Proteomes" id="UP001054945"/>
    </source>
</evidence>
<dbReference type="AlphaFoldDB" id="A0AAV4RPL9"/>
<proteinExistence type="predicted"/>